<evidence type="ECO:0000313" key="2">
    <source>
        <dbReference type="Proteomes" id="UP000688137"/>
    </source>
</evidence>
<dbReference type="Proteomes" id="UP000688137">
    <property type="component" value="Unassembled WGS sequence"/>
</dbReference>
<evidence type="ECO:0000313" key="1">
    <source>
        <dbReference type="EMBL" id="CAD8075511.1"/>
    </source>
</evidence>
<protein>
    <submittedName>
        <fullName evidence="1">Uncharacterized protein</fullName>
    </submittedName>
</protein>
<sequence>MIKNQGAMLAGIEQKFNNKIKSLQSQQLDPFIIINGNVQNIDYNDDIQREKAFYEFALSNLNKFKKANQNIQFIRIDQEFLFKKIGEVVVNPIVKSAVHVKNVEEKELNQQGKKIQTLLTAKKSNQQKHEKIIEEIRKAMKKKPVDEIDKDEIQDIEQKQKQPLHNLKKGIKKKKTKRLGKLARLHKRLKINSRKQK</sequence>
<dbReference type="EMBL" id="CAJJDM010000054">
    <property type="protein sequence ID" value="CAD8075511.1"/>
    <property type="molecule type" value="Genomic_DNA"/>
</dbReference>
<name>A0A8S1MBN8_PARPR</name>
<dbReference type="AlphaFoldDB" id="A0A8S1MBN8"/>
<keyword evidence="2" id="KW-1185">Reference proteome</keyword>
<gene>
    <name evidence="1" type="ORF">PPRIM_AZ9-3.1.T0540242</name>
</gene>
<dbReference type="OMA" id="QFIRIDQ"/>
<proteinExistence type="predicted"/>
<accession>A0A8S1MBN8</accession>
<comment type="caution">
    <text evidence="1">The sequence shown here is derived from an EMBL/GenBank/DDBJ whole genome shotgun (WGS) entry which is preliminary data.</text>
</comment>
<reference evidence="1" key="1">
    <citation type="submission" date="2021-01" db="EMBL/GenBank/DDBJ databases">
        <authorList>
            <consortium name="Genoscope - CEA"/>
            <person name="William W."/>
        </authorList>
    </citation>
    <scope>NUCLEOTIDE SEQUENCE</scope>
</reference>
<organism evidence="1 2">
    <name type="scientific">Paramecium primaurelia</name>
    <dbReference type="NCBI Taxonomy" id="5886"/>
    <lineage>
        <taxon>Eukaryota</taxon>
        <taxon>Sar</taxon>
        <taxon>Alveolata</taxon>
        <taxon>Ciliophora</taxon>
        <taxon>Intramacronucleata</taxon>
        <taxon>Oligohymenophorea</taxon>
        <taxon>Peniculida</taxon>
        <taxon>Parameciidae</taxon>
        <taxon>Paramecium</taxon>
    </lineage>
</organism>